<dbReference type="AlphaFoldDB" id="G0MUR7"/>
<dbReference type="InterPro" id="IPR017907">
    <property type="entry name" value="Znf_RING_CS"/>
</dbReference>
<keyword evidence="5" id="KW-0863">Zinc-finger</keyword>
<keyword evidence="10" id="KW-1185">Reference proteome</keyword>
<evidence type="ECO:0000313" key="9">
    <source>
        <dbReference type="EMBL" id="EGT44528.1"/>
    </source>
</evidence>
<sequence>MAGRRQARKREQVIPASELAWGMGESDRYGGRQLSEVQLREQKYRLVQREVKEVVHANIELRMAEEYKSIVKNVKMEEQSEQLPIDHPDTQYRGRTLPPNAVILTEQYSPRYPQHTSEEKFEEIQKRLKETVGGFGNCGWMKKAVLYPLGPRDIRKMQKFENSHHRHHLPQYKLLVDNAMSTAYLAMESGHSKEATVHNIEQFLGSSGRDEIIISEPNSGFGIRLAKGEDPQVMRSRDSPIALIFDTPYTRYVKEVEAESEYQRRLIPVEPAQYFYEDMFRCRISSTRLLNDPEKKSIEDSLSRNDIRSRAVRLIEFETVEQRLRAMGHRGVEALDVYYSDTQFGYKQVHETLHLYVKYQMKPKEREHVAVTLECHLDKNNACSVFRSHCLQVSFLDVDGKTMNEEAKYNKDCKTLILQNFPAHMFRHEVREWFVRRICDLNGIRTERIEKFVEPIHGATQSFLDAKRVNAAGIINMELQKLADPVLRGADLAWTVTRKNEGPIKEEEMITVQFKSVITGARLIRRVLLECQRGCVFQIDKEDYQGPELRPCYRKTFVISRRIRAALSETIRTFDHSARKSFTALTAVVDENMLYHDSVHYRLRVHEEWKSGSDAGIIGIMGWPVDVVRNYTEKLRKLVEPQIVGECPELLEGAGELYAKSLEKKYPGALVIEVDKFNDHVKVIGDAADSAVKDLKAYLDNSGKIGMRTWIPIGFPFVNERVAKAMSGRIVEDLKTVMGINHLFFDRRGKCLEFEGSVAQYEKLVGMMEELSMDCFKKEIRGRAETGVPAEGCHICFCEMQRNYFRFQCGHSMCRDCANNKIKSIDAGGIQIRCNYPGCEKPVEPSEILAIILGGPNRMKDLDTANMHRLVTQLKQAIFNNNQDYQPCNSTDCPGLIHKSRGDPLRYKTCTSCPRQYCRMCLLEPHHGHTCEAYARLRIDDESVRAYMESRGPGNVKKCPKCATPVDKIDGCHHMECRCGIHFCWLCLAMSETSQQMYAHLSEVHGGHGGPNLRPEQLAEEEGGVAMQQQILQNVPPV</sequence>
<keyword evidence="4" id="KW-0677">Repeat</keyword>
<evidence type="ECO:0000259" key="8">
    <source>
        <dbReference type="PROSITE" id="PS51873"/>
    </source>
</evidence>
<keyword evidence="3" id="KW-0479">Metal-binding</keyword>
<dbReference type="InParanoid" id="G0MUR7"/>
<keyword evidence="7" id="KW-0862">Zinc</keyword>
<gene>
    <name evidence="9" type="ORF">CAEBREN_15568</name>
</gene>
<evidence type="ECO:0000256" key="6">
    <source>
        <dbReference type="ARBA" id="ARBA00022786"/>
    </source>
</evidence>
<dbReference type="eggNOG" id="KOG1812">
    <property type="taxonomic scope" value="Eukaryota"/>
</dbReference>
<dbReference type="Pfam" id="PF01485">
    <property type="entry name" value="IBR"/>
    <property type="match status" value="1"/>
</dbReference>
<dbReference type="EMBL" id="GL379813">
    <property type="protein sequence ID" value="EGT44528.1"/>
    <property type="molecule type" value="Genomic_DNA"/>
</dbReference>
<evidence type="ECO:0000256" key="1">
    <source>
        <dbReference type="ARBA" id="ARBA00004906"/>
    </source>
</evidence>
<dbReference type="Pfam" id="PF26200">
    <property type="entry name" value="Rcat_RNF216"/>
    <property type="match status" value="1"/>
</dbReference>
<name>G0MUR7_CAEBE</name>
<proteinExistence type="predicted"/>
<dbReference type="PROSITE" id="PS00518">
    <property type="entry name" value="ZF_RING_1"/>
    <property type="match status" value="1"/>
</dbReference>
<evidence type="ECO:0000256" key="2">
    <source>
        <dbReference type="ARBA" id="ARBA00022679"/>
    </source>
</evidence>
<keyword evidence="2" id="KW-0808">Transferase</keyword>
<protein>
    <recommendedName>
        <fullName evidence="8">RING-type domain-containing protein</fullName>
    </recommendedName>
</protein>
<dbReference type="GO" id="GO:0043161">
    <property type="term" value="P:proteasome-mediated ubiquitin-dependent protein catabolic process"/>
    <property type="evidence" value="ECO:0007669"/>
    <property type="project" value="TreeGrafter"/>
</dbReference>
<dbReference type="CDD" id="cd22585">
    <property type="entry name" value="Rcat_RBR_DEAH12-like"/>
    <property type="match status" value="1"/>
</dbReference>
<dbReference type="InterPro" id="IPR002867">
    <property type="entry name" value="IBR_dom"/>
</dbReference>
<dbReference type="GO" id="GO:0097039">
    <property type="term" value="P:protein linear polyubiquitination"/>
    <property type="evidence" value="ECO:0007669"/>
    <property type="project" value="TreeGrafter"/>
</dbReference>
<evidence type="ECO:0000256" key="5">
    <source>
        <dbReference type="ARBA" id="ARBA00022771"/>
    </source>
</evidence>
<dbReference type="CDD" id="cd20335">
    <property type="entry name" value="BRcat_RBR"/>
    <property type="match status" value="1"/>
</dbReference>
<dbReference type="InterPro" id="IPR013083">
    <property type="entry name" value="Znf_RING/FYVE/PHD"/>
</dbReference>
<reference evidence="10" key="1">
    <citation type="submission" date="2011-07" db="EMBL/GenBank/DDBJ databases">
        <authorList>
            <consortium name="Caenorhabditis brenneri Sequencing and Analysis Consortium"/>
            <person name="Wilson R.K."/>
        </authorList>
    </citation>
    <scope>NUCLEOTIDE SEQUENCE [LARGE SCALE GENOMIC DNA]</scope>
    <source>
        <strain evidence="10">PB2801</strain>
    </source>
</reference>
<dbReference type="Proteomes" id="UP000008068">
    <property type="component" value="Unassembled WGS sequence"/>
</dbReference>
<dbReference type="PANTHER" id="PTHR22770:SF13">
    <property type="entry name" value="RING-TYPE DOMAIN-CONTAINING PROTEIN"/>
    <property type="match status" value="1"/>
</dbReference>
<feature type="domain" description="RING-type" evidence="8">
    <location>
        <begin position="789"/>
        <end position="1016"/>
    </location>
</feature>
<dbReference type="STRING" id="135651.G0MUR7"/>
<dbReference type="GO" id="GO:0004842">
    <property type="term" value="F:ubiquitin-protein transferase activity"/>
    <property type="evidence" value="ECO:0007669"/>
    <property type="project" value="TreeGrafter"/>
</dbReference>
<evidence type="ECO:0000313" key="10">
    <source>
        <dbReference type="Proteomes" id="UP000008068"/>
    </source>
</evidence>
<dbReference type="HOGENOM" id="CLU_267882_0_0_1"/>
<dbReference type="GO" id="GO:0008270">
    <property type="term" value="F:zinc ion binding"/>
    <property type="evidence" value="ECO:0007669"/>
    <property type="project" value="UniProtKB-KW"/>
</dbReference>
<dbReference type="InterPro" id="IPR044066">
    <property type="entry name" value="TRIAD_supradom"/>
</dbReference>
<dbReference type="PROSITE" id="PS51873">
    <property type="entry name" value="TRIAD"/>
    <property type="match status" value="1"/>
</dbReference>
<dbReference type="OMA" id="ANIELRM"/>
<evidence type="ECO:0000256" key="4">
    <source>
        <dbReference type="ARBA" id="ARBA00022737"/>
    </source>
</evidence>
<organism evidence="10">
    <name type="scientific">Caenorhabditis brenneri</name>
    <name type="common">Nematode worm</name>
    <dbReference type="NCBI Taxonomy" id="135651"/>
    <lineage>
        <taxon>Eukaryota</taxon>
        <taxon>Metazoa</taxon>
        <taxon>Ecdysozoa</taxon>
        <taxon>Nematoda</taxon>
        <taxon>Chromadorea</taxon>
        <taxon>Rhabditida</taxon>
        <taxon>Rhabditina</taxon>
        <taxon>Rhabditomorpha</taxon>
        <taxon>Rhabditoidea</taxon>
        <taxon>Rhabditidae</taxon>
        <taxon>Peloderinae</taxon>
        <taxon>Caenorhabditis</taxon>
    </lineage>
</organism>
<accession>G0MUR7</accession>
<keyword evidence="6" id="KW-0833">Ubl conjugation pathway</keyword>
<comment type="pathway">
    <text evidence="1">Protein modification; protein ubiquitination.</text>
</comment>
<dbReference type="PANTHER" id="PTHR22770">
    <property type="entry name" value="UBIQUITIN CONJUGATING ENZYME 7 INTERACTING PROTEIN-RELATED"/>
    <property type="match status" value="1"/>
</dbReference>
<dbReference type="GO" id="GO:0043130">
    <property type="term" value="F:ubiquitin binding"/>
    <property type="evidence" value="ECO:0007669"/>
    <property type="project" value="TreeGrafter"/>
</dbReference>
<dbReference type="GO" id="GO:0071797">
    <property type="term" value="C:LUBAC complex"/>
    <property type="evidence" value="ECO:0007669"/>
    <property type="project" value="TreeGrafter"/>
</dbReference>
<dbReference type="SUPFAM" id="SSF57850">
    <property type="entry name" value="RING/U-box"/>
    <property type="match status" value="3"/>
</dbReference>
<dbReference type="Gene3D" id="1.20.120.1750">
    <property type="match status" value="1"/>
</dbReference>
<evidence type="ECO:0000256" key="7">
    <source>
        <dbReference type="ARBA" id="ARBA00022833"/>
    </source>
</evidence>
<dbReference type="SMART" id="SM00647">
    <property type="entry name" value="IBR"/>
    <property type="match status" value="2"/>
</dbReference>
<dbReference type="Gene3D" id="3.30.40.10">
    <property type="entry name" value="Zinc/RING finger domain, C3HC4 (zinc finger)"/>
    <property type="match status" value="1"/>
</dbReference>
<dbReference type="InterPro" id="IPR051628">
    <property type="entry name" value="LUBAC_E3_Ligases"/>
</dbReference>
<dbReference type="OrthoDB" id="61092at2759"/>
<evidence type="ECO:0000256" key="3">
    <source>
        <dbReference type="ARBA" id="ARBA00022723"/>
    </source>
</evidence>
<dbReference type="FunCoup" id="G0MUR7">
    <property type="interactions" value="1573"/>
</dbReference>